<dbReference type="PANTHER" id="PTHR34354:SF1">
    <property type="entry name" value="NADPH-DEPENDENT 7-CYANO-7-DEAZAGUANINE REDUCTASE"/>
    <property type="match status" value="1"/>
</dbReference>
<feature type="active site" description="Proton donor" evidence="5">
    <location>
        <position position="50"/>
    </location>
</feature>
<dbReference type="AlphaFoldDB" id="A0A1V4QGD2"/>
<comment type="similarity">
    <text evidence="5">Belongs to the GTP cyclohydrolase I family. QueF type 1 subfamily.</text>
</comment>
<protein>
    <recommendedName>
        <fullName evidence="5">NADPH-dependent 7-cyano-7-deazaguanine reductase</fullName>
        <ecNumber evidence="5">1.7.1.13</ecNumber>
    </recommendedName>
    <alternativeName>
        <fullName evidence="5">7-cyano-7-carbaguanine reductase</fullName>
    </alternativeName>
    <alternativeName>
        <fullName evidence="5">NADPH-dependent nitrile oxidoreductase</fullName>
    </alternativeName>
    <alternativeName>
        <fullName evidence="5">PreQ(0) reductase</fullName>
    </alternativeName>
</protein>
<feature type="active site" description="Thioimide intermediate" evidence="5">
    <location>
        <position position="43"/>
    </location>
</feature>
<evidence type="ECO:0000256" key="5">
    <source>
        <dbReference type="HAMAP-Rule" id="MF_00818"/>
    </source>
</evidence>
<gene>
    <name evidence="5" type="primary">queF</name>
    <name evidence="6" type="ORF">BXT86_01300</name>
</gene>
<dbReference type="InterPro" id="IPR050084">
    <property type="entry name" value="NADPH_dep_7-cyano-7-deazaG_red"/>
</dbReference>
<dbReference type="HAMAP" id="MF_00818">
    <property type="entry name" value="QueF_type1"/>
    <property type="match status" value="1"/>
</dbReference>
<comment type="catalytic activity">
    <reaction evidence="5">
        <text>7-aminomethyl-7-carbaguanine + 2 NADP(+) = 7-cyano-7-carbaguanine + 2 NADPH + 3 H(+)</text>
        <dbReference type="Rhea" id="RHEA:13409"/>
        <dbReference type="ChEBI" id="CHEBI:15378"/>
        <dbReference type="ChEBI" id="CHEBI:45075"/>
        <dbReference type="ChEBI" id="CHEBI:57783"/>
        <dbReference type="ChEBI" id="CHEBI:58349"/>
        <dbReference type="ChEBI" id="CHEBI:58703"/>
        <dbReference type="EC" id="1.7.1.13"/>
    </reaction>
</comment>
<feature type="binding site" evidence="5">
    <location>
        <begin position="84"/>
        <end position="85"/>
    </location>
    <ligand>
        <name>substrate</name>
    </ligand>
</feature>
<accession>A0A1V4QGD2</accession>
<dbReference type="GO" id="GO:0005737">
    <property type="term" value="C:cytoplasm"/>
    <property type="evidence" value="ECO:0007669"/>
    <property type="project" value="UniProtKB-SubCell"/>
</dbReference>
<keyword evidence="3 5" id="KW-0521">NADP</keyword>
<dbReference type="PIRSF" id="PIRSF027377">
    <property type="entry name" value="Nitrile_oxidored_QueF"/>
    <property type="match status" value="1"/>
</dbReference>
<dbReference type="GO" id="GO:0008616">
    <property type="term" value="P:tRNA queuosine(34) biosynthetic process"/>
    <property type="evidence" value="ECO:0007669"/>
    <property type="project" value="UniProtKB-UniRule"/>
</dbReference>
<dbReference type="NCBIfam" id="TIGR03139">
    <property type="entry name" value="QueF-II"/>
    <property type="match status" value="1"/>
</dbReference>
<dbReference type="InterPro" id="IPR016856">
    <property type="entry name" value="QueF_type1"/>
</dbReference>
<name>A0A1V4QGD2_UNCW3</name>
<dbReference type="Proteomes" id="UP000191663">
    <property type="component" value="Unassembled WGS sequence"/>
</dbReference>
<feature type="binding site" evidence="5">
    <location>
        <begin position="65"/>
        <end position="67"/>
    </location>
    <ligand>
        <name>substrate</name>
    </ligand>
</feature>
<comment type="pathway">
    <text evidence="5">tRNA modification; tRNA-queuosine biosynthesis.</text>
</comment>
<proteinExistence type="inferred from homology"/>
<reference evidence="7" key="1">
    <citation type="submission" date="2017-01" db="EMBL/GenBank/DDBJ databases">
        <title>Novel pathways for hydrocarbon cycling and metabolic interdependencies in hydrothermal sediment communities.</title>
        <authorList>
            <person name="Dombrowski N."/>
            <person name="Seitz K."/>
            <person name="Teske A."/>
            <person name="Baker B."/>
        </authorList>
    </citation>
    <scope>NUCLEOTIDE SEQUENCE [LARGE SCALE GENOMIC DNA]</scope>
</reference>
<dbReference type="GO" id="GO:0033739">
    <property type="term" value="F:preQ1 synthase activity"/>
    <property type="evidence" value="ECO:0007669"/>
    <property type="project" value="UniProtKB-UniRule"/>
</dbReference>
<keyword evidence="2 5" id="KW-0671">Queuosine biosynthesis</keyword>
<evidence type="ECO:0000256" key="2">
    <source>
        <dbReference type="ARBA" id="ARBA00022785"/>
    </source>
</evidence>
<keyword evidence="1 5" id="KW-0963">Cytoplasm</keyword>
<evidence type="ECO:0000256" key="3">
    <source>
        <dbReference type="ARBA" id="ARBA00022857"/>
    </source>
</evidence>
<dbReference type="InterPro" id="IPR043133">
    <property type="entry name" value="GTP-CH-I_C/QueF"/>
</dbReference>
<evidence type="ECO:0000313" key="7">
    <source>
        <dbReference type="Proteomes" id="UP000191663"/>
    </source>
</evidence>
<dbReference type="EC" id="1.7.1.13" evidence="5"/>
<evidence type="ECO:0000256" key="4">
    <source>
        <dbReference type="ARBA" id="ARBA00023002"/>
    </source>
</evidence>
<dbReference type="Gene3D" id="3.30.1130.10">
    <property type="match status" value="1"/>
</dbReference>
<dbReference type="InterPro" id="IPR029500">
    <property type="entry name" value="QueF"/>
</dbReference>
<comment type="subcellular location">
    <subcellularLocation>
        <location evidence="5">Cytoplasm</location>
    </subcellularLocation>
</comment>
<comment type="function">
    <text evidence="5">Catalyzes the NADPH-dependent reduction of 7-cyano-7-deazaguanine (preQ0) to 7-aminomethyl-7-deazaguanine (preQ1).</text>
</comment>
<dbReference type="Pfam" id="PF14489">
    <property type="entry name" value="QueF"/>
    <property type="match status" value="1"/>
</dbReference>
<keyword evidence="4 5" id="KW-0560">Oxidoreductase</keyword>
<dbReference type="UniPathway" id="UPA00392"/>
<sequence length="133" mass="15476">MAEYTKKHARAGLRQKLPELEVLPNQFSGYKITIVIPEYTSLCPRTNLPDFGTITIEYEPDKYFVELKSLKFYILGYRNLGIFYENAVNRILKDFVRAVKPNWAVVRGEFRPRGGIVSTVEARYVKKGRKWSP</sequence>
<dbReference type="SUPFAM" id="SSF55620">
    <property type="entry name" value="Tetrahydrobiopterin biosynthesis enzymes-like"/>
    <property type="match status" value="1"/>
</dbReference>
<comment type="caution">
    <text evidence="6">The sequence shown here is derived from an EMBL/GenBank/DDBJ whole genome shotgun (WGS) entry which is preliminary data.</text>
</comment>
<dbReference type="PANTHER" id="PTHR34354">
    <property type="entry name" value="NADPH-DEPENDENT 7-CYANO-7-DEAZAGUANINE REDUCTASE"/>
    <property type="match status" value="1"/>
</dbReference>
<organism evidence="6 7">
    <name type="scientific">candidate division WOR-3 bacterium 4484_100</name>
    <dbReference type="NCBI Taxonomy" id="1936077"/>
    <lineage>
        <taxon>Bacteria</taxon>
        <taxon>Bacteria division WOR-3</taxon>
    </lineage>
</organism>
<dbReference type="EMBL" id="MUKB01000015">
    <property type="protein sequence ID" value="OPX18420.1"/>
    <property type="molecule type" value="Genomic_DNA"/>
</dbReference>
<evidence type="ECO:0000313" key="6">
    <source>
        <dbReference type="EMBL" id="OPX18420.1"/>
    </source>
</evidence>
<evidence type="ECO:0000256" key="1">
    <source>
        <dbReference type="ARBA" id="ARBA00022490"/>
    </source>
</evidence>